<organism evidence="1 2">
    <name type="scientific">Brachionus plicatilis</name>
    <name type="common">Marine rotifer</name>
    <name type="synonym">Brachionus muelleri</name>
    <dbReference type="NCBI Taxonomy" id="10195"/>
    <lineage>
        <taxon>Eukaryota</taxon>
        <taxon>Metazoa</taxon>
        <taxon>Spiralia</taxon>
        <taxon>Gnathifera</taxon>
        <taxon>Rotifera</taxon>
        <taxon>Eurotatoria</taxon>
        <taxon>Monogononta</taxon>
        <taxon>Pseudotrocha</taxon>
        <taxon>Ploima</taxon>
        <taxon>Brachionidae</taxon>
        <taxon>Brachionus</taxon>
    </lineage>
</organism>
<protein>
    <submittedName>
        <fullName evidence="1">Uncharacterized protein</fullName>
    </submittedName>
</protein>
<sequence length="76" mass="8887">MSRIKVRENFLTNRVVNAWNEHILKSDSYHSKARYSIAPQVIDLILNNSNLETKSVLNVENFNIDLLITKQFINLE</sequence>
<proteinExistence type="predicted"/>
<dbReference type="AlphaFoldDB" id="A0A3M7S882"/>
<dbReference type="Proteomes" id="UP000276133">
    <property type="component" value="Unassembled WGS sequence"/>
</dbReference>
<reference evidence="1 2" key="1">
    <citation type="journal article" date="2018" name="Sci. Rep.">
        <title>Genomic signatures of local adaptation to the degree of environmental predictability in rotifers.</title>
        <authorList>
            <person name="Franch-Gras L."/>
            <person name="Hahn C."/>
            <person name="Garcia-Roger E.M."/>
            <person name="Carmona M.J."/>
            <person name="Serra M."/>
            <person name="Gomez A."/>
        </authorList>
    </citation>
    <scope>NUCLEOTIDE SEQUENCE [LARGE SCALE GENOMIC DNA]</scope>
    <source>
        <strain evidence="1">HYR1</strain>
    </source>
</reference>
<name>A0A3M7S882_BRAPC</name>
<gene>
    <name evidence="1" type="ORF">BpHYR1_053666</name>
</gene>
<accession>A0A3M7S882</accession>
<comment type="caution">
    <text evidence="1">The sequence shown here is derived from an EMBL/GenBank/DDBJ whole genome shotgun (WGS) entry which is preliminary data.</text>
</comment>
<evidence type="ECO:0000313" key="2">
    <source>
        <dbReference type="Proteomes" id="UP000276133"/>
    </source>
</evidence>
<keyword evidence="2" id="KW-1185">Reference proteome</keyword>
<evidence type="ECO:0000313" key="1">
    <source>
        <dbReference type="EMBL" id="RNA31847.1"/>
    </source>
</evidence>
<dbReference type="EMBL" id="REGN01001890">
    <property type="protein sequence ID" value="RNA31847.1"/>
    <property type="molecule type" value="Genomic_DNA"/>
</dbReference>